<dbReference type="AlphaFoldDB" id="A0A486XN69"/>
<protein>
    <submittedName>
        <fullName evidence="1">Uncharacterized protein</fullName>
    </submittedName>
</protein>
<proteinExistence type="predicted"/>
<gene>
    <name evidence="1" type="ORF">BAL341_1500</name>
</gene>
<dbReference type="EMBL" id="CAAJGR010000083">
    <property type="protein sequence ID" value="VHO03574.1"/>
    <property type="molecule type" value="Genomic_DNA"/>
</dbReference>
<name>A0A486XN69_9GAMM</name>
<sequence length="37" mass="4411">MYLSRLMPLHNSYIFHQLDTIDCRDIQAAVKVLSVYR</sequence>
<organism evidence="1">
    <name type="scientific">Rheinheimera sp. BAL341</name>
    <dbReference type="NCBI Taxonomy" id="1708203"/>
    <lineage>
        <taxon>Bacteria</taxon>
        <taxon>Pseudomonadati</taxon>
        <taxon>Pseudomonadota</taxon>
        <taxon>Gammaproteobacteria</taxon>
        <taxon>Chromatiales</taxon>
        <taxon>Chromatiaceae</taxon>
        <taxon>Rheinheimera</taxon>
    </lineage>
</organism>
<evidence type="ECO:0000313" key="1">
    <source>
        <dbReference type="EMBL" id="VHO03574.1"/>
    </source>
</evidence>
<reference evidence="1" key="1">
    <citation type="submission" date="2019-04" db="EMBL/GenBank/DDBJ databases">
        <authorList>
            <person name="Brambilla D."/>
        </authorList>
    </citation>
    <scope>NUCLEOTIDE SEQUENCE</scope>
    <source>
        <strain evidence="1">BAL1</strain>
    </source>
</reference>
<accession>A0A486XN69</accession>